<dbReference type="RefSeq" id="WP_011382923.1">
    <property type="nucleotide sequence ID" value="NC_007626.1"/>
</dbReference>
<dbReference type="GO" id="GO:0005576">
    <property type="term" value="C:extracellular region"/>
    <property type="evidence" value="ECO:0007669"/>
    <property type="project" value="InterPro"/>
</dbReference>
<dbReference type="Proteomes" id="UP000007058">
    <property type="component" value="Chromosome"/>
</dbReference>
<dbReference type="GO" id="GO:0004553">
    <property type="term" value="F:hydrolase activity, hydrolyzing O-glycosyl compounds"/>
    <property type="evidence" value="ECO:0007669"/>
    <property type="project" value="InterPro"/>
</dbReference>
<gene>
    <name evidence="2" type="ordered locus">amb0479</name>
</gene>
<keyword evidence="3" id="KW-1185">Reference proteome</keyword>
<evidence type="ECO:0000313" key="2">
    <source>
        <dbReference type="EMBL" id="BAE49283.1"/>
    </source>
</evidence>
<organism evidence="2 3">
    <name type="scientific">Paramagnetospirillum magneticum (strain ATCC 700264 / AMB-1)</name>
    <name type="common">Magnetospirillum magneticum</name>
    <dbReference type="NCBI Taxonomy" id="342108"/>
    <lineage>
        <taxon>Bacteria</taxon>
        <taxon>Pseudomonadati</taxon>
        <taxon>Pseudomonadota</taxon>
        <taxon>Alphaproteobacteria</taxon>
        <taxon>Rhodospirillales</taxon>
        <taxon>Magnetospirillaceae</taxon>
        <taxon>Paramagnetospirillum</taxon>
    </lineage>
</organism>
<dbReference type="GO" id="GO:0030246">
    <property type="term" value="F:carbohydrate binding"/>
    <property type="evidence" value="ECO:0007669"/>
    <property type="project" value="InterPro"/>
</dbReference>
<dbReference type="OrthoDB" id="8708771at2"/>
<dbReference type="InterPro" id="IPR003610">
    <property type="entry name" value="CBM5/12"/>
</dbReference>
<dbReference type="EMBL" id="AP007255">
    <property type="protein sequence ID" value="BAE49283.1"/>
    <property type="molecule type" value="Genomic_DNA"/>
</dbReference>
<dbReference type="AlphaFoldDB" id="Q2WA42"/>
<evidence type="ECO:0000313" key="3">
    <source>
        <dbReference type="Proteomes" id="UP000007058"/>
    </source>
</evidence>
<name>Q2WA42_PARM1</name>
<dbReference type="HOGENOM" id="CLU_1085035_0_0_5"/>
<sequence>MDINLGRLGFVDRGNYSAATAYAVRDVVTFNGNTYRCIVATTAGQSPTSTPASWLLMASGPSGVMTTNGDLLYYNNGLQRLAAGSNGQALVMTGGLPAWGTGSPIIQVVKMRDTTRRTGLGSDNTVVCSGVALFNKQQAASKVWLSGIVMGQGPAGNNVTVPVLTLTDSANATFDIIGRYGFEGSGGYAQPIHFNDPGITGLAAGAVTWALRQTSYSNASNVAISIMNPDNNDDARWYPHGNARESHTTFTVIEHN</sequence>
<feature type="domain" description="Chitin-binding type-3" evidence="1">
    <location>
        <begin position="15"/>
        <end position="54"/>
    </location>
</feature>
<accession>Q2WA42</accession>
<reference evidence="2 3" key="1">
    <citation type="journal article" date="2005" name="DNA Res.">
        <title>Complete genome sequence of the facultative anaerobic magnetotactic bacterium Magnetospirillum sp. strain AMB-1.</title>
        <authorList>
            <person name="Matsunaga T."/>
            <person name="Okamura Y."/>
            <person name="Fukuda Y."/>
            <person name="Wahyudi A.T."/>
            <person name="Murase Y."/>
            <person name="Takeyama H."/>
        </authorList>
    </citation>
    <scope>NUCLEOTIDE SEQUENCE [LARGE SCALE GENOMIC DNA]</scope>
    <source>
        <strain evidence="3">ATCC 700264 / AMB-1</strain>
    </source>
</reference>
<proteinExistence type="predicted"/>
<dbReference type="Pfam" id="PF02839">
    <property type="entry name" value="CBM_5_12"/>
    <property type="match status" value="1"/>
</dbReference>
<protein>
    <recommendedName>
        <fullName evidence="1">Chitin-binding type-3 domain-containing protein</fullName>
    </recommendedName>
</protein>
<dbReference type="Gene3D" id="2.10.10.20">
    <property type="entry name" value="Carbohydrate-binding module superfamily 5/12"/>
    <property type="match status" value="1"/>
</dbReference>
<dbReference type="CDD" id="cd12214">
    <property type="entry name" value="ChiA1_BD"/>
    <property type="match status" value="1"/>
</dbReference>
<dbReference type="GO" id="GO:0005975">
    <property type="term" value="P:carbohydrate metabolic process"/>
    <property type="evidence" value="ECO:0007669"/>
    <property type="project" value="InterPro"/>
</dbReference>
<dbReference type="STRING" id="342108.amb0479"/>
<dbReference type="KEGG" id="mag:amb0479"/>
<evidence type="ECO:0000259" key="1">
    <source>
        <dbReference type="Pfam" id="PF02839"/>
    </source>
</evidence>